<gene>
    <name evidence="1" type="ORF">AB0H04_41015</name>
</gene>
<protein>
    <submittedName>
        <fullName evidence="1">Uncharacterized protein</fullName>
    </submittedName>
</protein>
<accession>A0ABV3AME1</accession>
<comment type="caution">
    <text evidence="1">The sequence shown here is derived from an EMBL/GenBank/DDBJ whole genome shotgun (WGS) entry which is preliminary data.</text>
</comment>
<dbReference type="RefSeq" id="WP_030654361.1">
    <property type="nucleotide sequence ID" value="NZ_JBFAEG010000046.1"/>
</dbReference>
<sequence>MFDGEHIRGMTDVVVEDSIVVIAALTGTVLDPGDVTEIDTVTDPAQAPAFVEARIAEGPDEQRWCPALVGHGGDRPAHGRVDQVERGAVVEVGALHTGTVAVLRYVGHWRSPVCARGPGERAACPGGMPVSGSGLCRR</sequence>
<evidence type="ECO:0000313" key="2">
    <source>
        <dbReference type="Proteomes" id="UP001551011"/>
    </source>
</evidence>
<dbReference type="Proteomes" id="UP001551011">
    <property type="component" value="Unassembled WGS sequence"/>
</dbReference>
<dbReference type="EMBL" id="JBFAEG010000046">
    <property type="protein sequence ID" value="MEU5713129.1"/>
    <property type="molecule type" value="Genomic_DNA"/>
</dbReference>
<evidence type="ECO:0000313" key="1">
    <source>
        <dbReference type="EMBL" id="MEU5713129.1"/>
    </source>
</evidence>
<keyword evidence="2" id="KW-1185">Reference proteome</keyword>
<organism evidence="1 2">
    <name type="scientific">Streptomyces flaveolus</name>
    <dbReference type="NCBI Taxonomy" id="67297"/>
    <lineage>
        <taxon>Bacteria</taxon>
        <taxon>Bacillati</taxon>
        <taxon>Actinomycetota</taxon>
        <taxon>Actinomycetes</taxon>
        <taxon>Kitasatosporales</taxon>
        <taxon>Streptomycetaceae</taxon>
        <taxon>Streptomyces</taxon>
    </lineage>
</organism>
<proteinExistence type="predicted"/>
<reference evidence="1 2" key="1">
    <citation type="submission" date="2024-06" db="EMBL/GenBank/DDBJ databases">
        <title>The Natural Products Discovery Center: Release of the First 8490 Sequenced Strains for Exploring Actinobacteria Biosynthetic Diversity.</title>
        <authorList>
            <person name="Kalkreuter E."/>
            <person name="Kautsar S.A."/>
            <person name="Yang D."/>
            <person name="Bader C.D."/>
            <person name="Teijaro C.N."/>
            <person name="Fluegel L."/>
            <person name="Davis C.M."/>
            <person name="Simpson J.R."/>
            <person name="Lauterbach L."/>
            <person name="Steele A.D."/>
            <person name="Gui C."/>
            <person name="Meng S."/>
            <person name="Li G."/>
            <person name="Viehrig K."/>
            <person name="Ye F."/>
            <person name="Su P."/>
            <person name="Kiefer A.F."/>
            <person name="Nichols A."/>
            <person name="Cepeda A.J."/>
            <person name="Yan W."/>
            <person name="Fan B."/>
            <person name="Jiang Y."/>
            <person name="Adhikari A."/>
            <person name="Zheng C.-J."/>
            <person name="Schuster L."/>
            <person name="Cowan T.M."/>
            <person name="Smanski M.J."/>
            <person name="Chevrette M.G."/>
            <person name="De Carvalho L.P.S."/>
            <person name="Shen B."/>
        </authorList>
    </citation>
    <scope>NUCLEOTIDE SEQUENCE [LARGE SCALE GENOMIC DNA]</scope>
    <source>
        <strain evidence="1 2">NPDC020594</strain>
    </source>
</reference>
<name>A0ABV3AME1_9ACTN</name>